<organism evidence="8 9">
    <name type="scientific">Rhodosorus marinus</name>
    <dbReference type="NCBI Taxonomy" id="101924"/>
    <lineage>
        <taxon>Eukaryota</taxon>
        <taxon>Rhodophyta</taxon>
        <taxon>Stylonematophyceae</taxon>
        <taxon>Stylonematales</taxon>
        <taxon>Stylonemataceae</taxon>
        <taxon>Rhodosorus</taxon>
    </lineage>
</organism>
<keyword evidence="3" id="KW-0378">Hydrolase</keyword>
<evidence type="ECO:0000256" key="1">
    <source>
        <dbReference type="ARBA" id="ARBA00012552"/>
    </source>
</evidence>
<dbReference type="InterPro" id="IPR014001">
    <property type="entry name" value="Helicase_ATP-bd"/>
</dbReference>
<evidence type="ECO:0000256" key="5">
    <source>
        <dbReference type="ARBA" id="ARBA00022840"/>
    </source>
</evidence>
<dbReference type="EMBL" id="JAMWBK010000010">
    <property type="protein sequence ID" value="KAJ8901764.1"/>
    <property type="molecule type" value="Genomic_DNA"/>
</dbReference>
<dbReference type="SUPFAM" id="SSF52540">
    <property type="entry name" value="P-loop containing nucleoside triphosphate hydrolases"/>
    <property type="match status" value="1"/>
</dbReference>
<keyword evidence="2" id="KW-0547">Nucleotide-binding</keyword>
<dbReference type="PROSITE" id="PS51192">
    <property type="entry name" value="HELICASE_ATP_BIND_1"/>
    <property type="match status" value="1"/>
</dbReference>
<evidence type="ECO:0000256" key="3">
    <source>
        <dbReference type="ARBA" id="ARBA00022801"/>
    </source>
</evidence>
<dbReference type="PANTHER" id="PTHR47963">
    <property type="entry name" value="DEAD-BOX ATP-DEPENDENT RNA HELICASE 47, MITOCHONDRIAL"/>
    <property type="match status" value="1"/>
</dbReference>
<keyword evidence="5" id="KW-0067">ATP-binding</keyword>
<dbReference type="InterPro" id="IPR050547">
    <property type="entry name" value="DEAD_box_RNA_helicases"/>
</dbReference>
<evidence type="ECO:0000256" key="2">
    <source>
        <dbReference type="ARBA" id="ARBA00022741"/>
    </source>
</evidence>
<dbReference type="GO" id="GO:0003723">
    <property type="term" value="F:RNA binding"/>
    <property type="evidence" value="ECO:0007669"/>
    <property type="project" value="TreeGrafter"/>
</dbReference>
<comment type="caution">
    <text evidence="8">The sequence shown here is derived from an EMBL/GenBank/DDBJ whole genome shotgun (WGS) entry which is preliminary data.</text>
</comment>
<dbReference type="Gene3D" id="3.40.50.300">
    <property type="entry name" value="P-loop containing nucleotide triphosphate hydrolases"/>
    <property type="match status" value="2"/>
</dbReference>
<accession>A0AAV8UID2</accession>
<dbReference type="GO" id="GO:0005524">
    <property type="term" value="F:ATP binding"/>
    <property type="evidence" value="ECO:0007669"/>
    <property type="project" value="UniProtKB-KW"/>
</dbReference>
<dbReference type="Proteomes" id="UP001157974">
    <property type="component" value="Unassembled WGS sequence"/>
</dbReference>
<reference evidence="8 9" key="1">
    <citation type="journal article" date="2023" name="Nat. Commun.">
        <title>Origin of minicircular mitochondrial genomes in red algae.</title>
        <authorList>
            <person name="Lee Y."/>
            <person name="Cho C.H."/>
            <person name="Lee Y.M."/>
            <person name="Park S.I."/>
            <person name="Yang J.H."/>
            <person name="West J.A."/>
            <person name="Bhattacharya D."/>
            <person name="Yoon H.S."/>
        </authorList>
    </citation>
    <scope>NUCLEOTIDE SEQUENCE [LARGE SCALE GENOMIC DNA]</scope>
    <source>
        <strain evidence="8 9">CCMP1338</strain>
        <tissue evidence="8">Whole cell</tissue>
    </source>
</reference>
<dbReference type="InterPro" id="IPR027417">
    <property type="entry name" value="P-loop_NTPase"/>
</dbReference>
<dbReference type="SMART" id="SM00490">
    <property type="entry name" value="HELICc"/>
    <property type="match status" value="1"/>
</dbReference>
<keyword evidence="4" id="KW-0347">Helicase</keyword>
<dbReference type="SMART" id="SM00487">
    <property type="entry name" value="DEXDc"/>
    <property type="match status" value="1"/>
</dbReference>
<dbReference type="GO" id="GO:0003724">
    <property type="term" value="F:RNA helicase activity"/>
    <property type="evidence" value="ECO:0007669"/>
    <property type="project" value="UniProtKB-EC"/>
</dbReference>
<keyword evidence="9" id="KW-1185">Reference proteome</keyword>
<sequence length="478" mass="52148">MTGITMSGFVGCFAQWNDSTRSRLRCGRRARRVVFRDARRPVTVANALSTCEEADENVGVEFGGIQIDSAVSEALARRNVRDPSPIQSAAMARLFKGETAVLHAETGSGKTIAYLLPIIKNMLESEVKKGYLIIVPTRELGVQVYSEACALLGDESGRVSYLEELNMPKTRTLLVGTAKTVHALSEKFGFKGFFNMFKVIVFDEVDRLIGTVGKHAARAVKQKKKRHAKPASAILERIARDGMECQVIAASATVGRPLKRELASLLSLPMKDGMAVIRPALEVLPEEDSGNGPRILIPQNIEHICLPVINDEDSDKMDALTCALLQLKPKKPLIFINKNASITKVIGELRGRGFAEAMALHEGYGFGKGQVSIVSTDTYDKLMRSFNGGDSDLGQSAPLLIASEAAARGLHLSHVDVVFLIDCPSDQNEYLHLAGRTGRMGEDGTVVSICSYRKARVMNTWQSQLKVTFKSLKLDGIS</sequence>
<gene>
    <name evidence="8" type="ORF">NDN08_003970</name>
</gene>
<dbReference type="GO" id="GO:0016787">
    <property type="term" value="F:hydrolase activity"/>
    <property type="evidence" value="ECO:0007669"/>
    <property type="project" value="UniProtKB-KW"/>
</dbReference>
<feature type="domain" description="Helicase C-terminal" evidence="7">
    <location>
        <begin position="319"/>
        <end position="478"/>
    </location>
</feature>
<dbReference type="PANTHER" id="PTHR47963:SF8">
    <property type="entry name" value="ATP-DEPENDENT RNA HELICASE DEAD"/>
    <property type="match status" value="1"/>
</dbReference>
<dbReference type="InterPro" id="IPR011545">
    <property type="entry name" value="DEAD/DEAH_box_helicase_dom"/>
</dbReference>
<dbReference type="Pfam" id="PF00270">
    <property type="entry name" value="DEAD"/>
    <property type="match status" value="1"/>
</dbReference>
<proteinExistence type="predicted"/>
<evidence type="ECO:0000256" key="4">
    <source>
        <dbReference type="ARBA" id="ARBA00022806"/>
    </source>
</evidence>
<dbReference type="EC" id="3.6.4.13" evidence="1"/>
<evidence type="ECO:0000259" key="6">
    <source>
        <dbReference type="PROSITE" id="PS51192"/>
    </source>
</evidence>
<evidence type="ECO:0000313" key="9">
    <source>
        <dbReference type="Proteomes" id="UP001157974"/>
    </source>
</evidence>
<dbReference type="Pfam" id="PF00271">
    <property type="entry name" value="Helicase_C"/>
    <property type="match status" value="1"/>
</dbReference>
<evidence type="ECO:0000259" key="7">
    <source>
        <dbReference type="PROSITE" id="PS51194"/>
    </source>
</evidence>
<name>A0AAV8UID2_9RHOD</name>
<protein>
    <recommendedName>
        <fullName evidence="1">RNA helicase</fullName>
        <ecNumber evidence="1">3.6.4.13</ecNumber>
    </recommendedName>
</protein>
<dbReference type="InterPro" id="IPR001650">
    <property type="entry name" value="Helicase_C-like"/>
</dbReference>
<evidence type="ECO:0000313" key="8">
    <source>
        <dbReference type="EMBL" id="KAJ8901764.1"/>
    </source>
</evidence>
<dbReference type="AlphaFoldDB" id="A0AAV8UID2"/>
<feature type="domain" description="Helicase ATP-binding" evidence="6">
    <location>
        <begin position="91"/>
        <end position="272"/>
    </location>
</feature>
<dbReference type="PROSITE" id="PS51194">
    <property type="entry name" value="HELICASE_CTER"/>
    <property type="match status" value="1"/>
</dbReference>